<sequence length="90" mass="10654">MVVNNVGERFTPTVMASMENDVVAKKNFNGLANIMPYYTTIMPLLYVYALKRLRLRRNQEFNQLKEPRVNGKIVPDSEIYHRHLRDSWKL</sequence>
<name>A0AA36D665_9BILA</name>
<dbReference type="Proteomes" id="UP001177023">
    <property type="component" value="Unassembled WGS sequence"/>
</dbReference>
<keyword evidence="1" id="KW-0812">Transmembrane</keyword>
<dbReference type="AlphaFoldDB" id="A0AA36D665"/>
<keyword evidence="1" id="KW-1133">Transmembrane helix</keyword>
<evidence type="ECO:0000313" key="2">
    <source>
        <dbReference type="EMBL" id="CAJ0580448.1"/>
    </source>
</evidence>
<proteinExistence type="predicted"/>
<feature type="non-terminal residue" evidence="2">
    <location>
        <position position="1"/>
    </location>
</feature>
<accession>A0AA36D665</accession>
<organism evidence="2 3">
    <name type="scientific">Mesorhabditis spiculigera</name>
    <dbReference type="NCBI Taxonomy" id="96644"/>
    <lineage>
        <taxon>Eukaryota</taxon>
        <taxon>Metazoa</taxon>
        <taxon>Ecdysozoa</taxon>
        <taxon>Nematoda</taxon>
        <taxon>Chromadorea</taxon>
        <taxon>Rhabditida</taxon>
        <taxon>Rhabditina</taxon>
        <taxon>Rhabditomorpha</taxon>
        <taxon>Rhabditoidea</taxon>
        <taxon>Rhabditidae</taxon>
        <taxon>Mesorhabditinae</taxon>
        <taxon>Mesorhabditis</taxon>
    </lineage>
</organism>
<comment type="caution">
    <text evidence="2">The sequence shown here is derived from an EMBL/GenBank/DDBJ whole genome shotgun (WGS) entry which is preliminary data.</text>
</comment>
<evidence type="ECO:0000313" key="3">
    <source>
        <dbReference type="Proteomes" id="UP001177023"/>
    </source>
</evidence>
<feature type="transmembrane region" description="Helical" evidence="1">
    <location>
        <begin position="30"/>
        <end position="49"/>
    </location>
</feature>
<dbReference type="EMBL" id="CATQJA010002659">
    <property type="protein sequence ID" value="CAJ0580448.1"/>
    <property type="molecule type" value="Genomic_DNA"/>
</dbReference>
<reference evidence="2" key="1">
    <citation type="submission" date="2023-06" db="EMBL/GenBank/DDBJ databases">
        <authorList>
            <person name="Delattre M."/>
        </authorList>
    </citation>
    <scope>NUCLEOTIDE SEQUENCE</scope>
    <source>
        <strain evidence="2">AF72</strain>
    </source>
</reference>
<gene>
    <name evidence="2" type="ORF">MSPICULIGERA_LOCUS18646</name>
</gene>
<keyword evidence="3" id="KW-1185">Reference proteome</keyword>
<keyword evidence="1" id="KW-0472">Membrane</keyword>
<evidence type="ECO:0000256" key="1">
    <source>
        <dbReference type="SAM" id="Phobius"/>
    </source>
</evidence>
<protein>
    <submittedName>
        <fullName evidence="2">Uncharacterized protein</fullName>
    </submittedName>
</protein>